<evidence type="ECO:0000313" key="2">
    <source>
        <dbReference type="EMBL" id="KGM12790.1"/>
    </source>
</evidence>
<keyword evidence="3" id="KW-1185">Reference proteome</keyword>
<dbReference type="AlphaFoldDB" id="A0A0A0BXW2"/>
<feature type="transmembrane region" description="Helical" evidence="1">
    <location>
        <begin position="65"/>
        <end position="84"/>
    </location>
</feature>
<gene>
    <name evidence="2" type="ORF">N868_00550</name>
</gene>
<accession>A0A0A0BXW2</accession>
<sequence length="308" mass="33967">MAHTTYAPPAAADIAKAQNADPNLRLLLAQRRFYSRAKRWAGVRGIGTGIIAVAAPLLAAFVASAAVPAATTAAIWYVLSRVLFRHLERRDATRGASVQEQFDTAIFGMPPIAVREPRVLPEDVTRIVGTRRRPAYAVERLRNWYPIQEGVPGRIAIAIAQRANVSYTRRLLERHATLWLWVLVGWSLVAVIISLLARFSLATFLLAVAIPVLPPLVDAWDEYVSVRAASREREALANEIHDAIAADAAAPIPPEHLVAWQSQLFALRRDAPLVPDWLYGLLRRGNEAEMSEAAETIGRTAQQEEGNQ</sequence>
<dbReference type="InterPro" id="IPR049920">
    <property type="entry name" value="IK1_05631-like"/>
</dbReference>
<dbReference type="EMBL" id="AXCY01000001">
    <property type="protein sequence ID" value="KGM12790.1"/>
    <property type="molecule type" value="Genomic_DNA"/>
</dbReference>
<evidence type="ECO:0000313" key="3">
    <source>
        <dbReference type="Proteomes" id="UP000029839"/>
    </source>
</evidence>
<organism evidence="2 3">
    <name type="scientific">Cellulomonas carbonis T26</name>
    <dbReference type="NCBI Taxonomy" id="947969"/>
    <lineage>
        <taxon>Bacteria</taxon>
        <taxon>Bacillati</taxon>
        <taxon>Actinomycetota</taxon>
        <taxon>Actinomycetes</taxon>
        <taxon>Micrococcales</taxon>
        <taxon>Cellulomonadaceae</taxon>
        <taxon>Cellulomonas</taxon>
    </lineage>
</organism>
<keyword evidence="1" id="KW-0812">Transmembrane</keyword>
<dbReference type="Pfam" id="PF18159">
    <property type="entry name" value="S_4TM"/>
    <property type="match status" value="1"/>
</dbReference>
<feature type="transmembrane region" description="Helical" evidence="1">
    <location>
        <begin position="41"/>
        <end position="59"/>
    </location>
</feature>
<comment type="caution">
    <text evidence="2">The sequence shown here is derived from an EMBL/GenBank/DDBJ whole genome shotgun (WGS) entry which is preliminary data.</text>
</comment>
<dbReference type="Proteomes" id="UP000029839">
    <property type="component" value="Unassembled WGS sequence"/>
</dbReference>
<proteinExistence type="predicted"/>
<name>A0A0A0BXW2_9CELL</name>
<reference evidence="2 3" key="2">
    <citation type="journal article" date="2015" name="Stand. Genomic Sci.">
        <title>Draft genome sequence of Cellulomonas carbonis T26(T) and comparative analysis of six Cellulomonas genomes.</title>
        <authorList>
            <person name="Zhuang W."/>
            <person name="Zhang S."/>
            <person name="Xia X."/>
            <person name="Wang G."/>
        </authorList>
    </citation>
    <scope>NUCLEOTIDE SEQUENCE [LARGE SCALE GENOMIC DNA]</scope>
    <source>
        <strain evidence="2 3">T26</strain>
    </source>
</reference>
<reference evidence="2 3" key="1">
    <citation type="submission" date="2013-08" db="EMBL/GenBank/DDBJ databases">
        <title>Genome sequencing of Cellulomonas carbonis T26.</title>
        <authorList>
            <person name="Chen F."/>
            <person name="Li Y."/>
            <person name="Wang G."/>
        </authorList>
    </citation>
    <scope>NUCLEOTIDE SEQUENCE [LARGE SCALE GENOMIC DNA]</scope>
    <source>
        <strain evidence="2 3">T26</strain>
    </source>
</reference>
<dbReference type="OrthoDB" id="4761688at2"/>
<keyword evidence="1" id="KW-1133">Transmembrane helix</keyword>
<keyword evidence="1" id="KW-0472">Membrane</keyword>
<feature type="transmembrane region" description="Helical" evidence="1">
    <location>
        <begin position="178"/>
        <end position="196"/>
    </location>
</feature>
<protein>
    <submittedName>
        <fullName evidence="2">Uncharacterized protein</fullName>
    </submittedName>
</protein>
<dbReference type="RefSeq" id="WP_052425754.1">
    <property type="nucleotide sequence ID" value="NZ_AXCY01000001.1"/>
</dbReference>
<evidence type="ECO:0000256" key="1">
    <source>
        <dbReference type="SAM" id="Phobius"/>
    </source>
</evidence>